<proteinExistence type="predicted"/>
<feature type="compositionally biased region" description="Basic and acidic residues" evidence="1">
    <location>
        <begin position="48"/>
        <end position="59"/>
    </location>
</feature>
<dbReference type="EMBL" id="JH717902">
    <property type="protein sequence ID" value="EWZ37284.1"/>
    <property type="molecule type" value="Genomic_DNA"/>
</dbReference>
<sequence>MKSHTSNITKSQVISALTPHDPHMLPIVGTVFGVPLFGVVPRTVPRENRTIGHNQDRKQGGFVSPRKSRHCLKC</sequence>
<reference evidence="2" key="1">
    <citation type="submission" date="2011-06" db="EMBL/GenBank/DDBJ databases">
        <title>The Genome Sequence of Fusarium oxysporum Fo47.</title>
        <authorList>
            <consortium name="The Broad Institute Genome Sequencing Platform"/>
            <person name="Ma L.-J."/>
            <person name="Gale L.R."/>
            <person name="Schwartz D.C."/>
            <person name="Zhou S."/>
            <person name="Corby-Kistler H."/>
            <person name="Young S.K."/>
            <person name="Zeng Q."/>
            <person name="Gargeya S."/>
            <person name="Fitzgerald M."/>
            <person name="Haas B."/>
            <person name="Abouelleil A."/>
            <person name="Alvarado L."/>
            <person name="Arachchi H.M."/>
            <person name="Berlin A."/>
            <person name="Brown A."/>
            <person name="Chapman S.B."/>
            <person name="Chen Z."/>
            <person name="Dunbar C."/>
            <person name="Freedman E."/>
            <person name="Gearin G."/>
            <person name="Gellesch M."/>
            <person name="Goldberg J."/>
            <person name="Griggs A."/>
            <person name="Gujja S."/>
            <person name="Heiman D."/>
            <person name="Howarth C."/>
            <person name="Larson L."/>
            <person name="Lui A."/>
            <person name="MacDonald P.J.P."/>
            <person name="Mehta T."/>
            <person name="Montmayeur A."/>
            <person name="Murphy C."/>
            <person name="Neiman D."/>
            <person name="Pearson M."/>
            <person name="Priest M."/>
            <person name="Roberts A."/>
            <person name="Saif S."/>
            <person name="Shea T."/>
            <person name="Shenoy N."/>
            <person name="Sisk P."/>
            <person name="Stolte C."/>
            <person name="Sykes S."/>
            <person name="Wortman J."/>
            <person name="Nusbaum C."/>
            <person name="Birren B."/>
        </authorList>
    </citation>
    <scope>NUCLEOTIDE SEQUENCE [LARGE SCALE GENOMIC DNA]</scope>
    <source>
        <strain evidence="2">Fo47</strain>
    </source>
</reference>
<feature type="region of interest" description="Disordered" evidence="1">
    <location>
        <begin position="48"/>
        <end position="74"/>
    </location>
</feature>
<organism evidence="2">
    <name type="scientific">Fusarium oxysporum Fo47</name>
    <dbReference type="NCBI Taxonomy" id="660027"/>
    <lineage>
        <taxon>Eukaryota</taxon>
        <taxon>Fungi</taxon>
        <taxon>Dikarya</taxon>
        <taxon>Ascomycota</taxon>
        <taxon>Pezizomycotina</taxon>
        <taxon>Sordariomycetes</taxon>
        <taxon>Hypocreomycetidae</taxon>
        <taxon>Hypocreales</taxon>
        <taxon>Nectriaceae</taxon>
        <taxon>Fusarium</taxon>
        <taxon>Fusarium oxysporum species complex</taxon>
    </lineage>
</organism>
<evidence type="ECO:0000256" key="1">
    <source>
        <dbReference type="SAM" id="MobiDB-lite"/>
    </source>
</evidence>
<dbReference type="HOGENOM" id="CLU_2687887_0_0_1"/>
<name>W9K3K5_FUSOX</name>
<accession>W9K3K5</accession>
<dbReference type="AlphaFoldDB" id="W9K3K5"/>
<protein>
    <submittedName>
        <fullName evidence="2">Uncharacterized protein</fullName>
    </submittedName>
</protein>
<dbReference type="Proteomes" id="UP000030766">
    <property type="component" value="Unassembled WGS sequence"/>
</dbReference>
<evidence type="ECO:0000313" key="2">
    <source>
        <dbReference type="EMBL" id="EWZ37284.1"/>
    </source>
</evidence>
<gene>
    <name evidence="2" type="ORF">FOZG_11065</name>
</gene>
<dbReference type="VEuPathDB" id="FungiDB:FOZG_11065"/>
<reference evidence="2" key="2">
    <citation type="submission" date="2012-06" db="EMBL/GenBank/DDBJ databases">
        <title>Annotation of the Genome Sequence of Fusarium oxysporum Fo47.</title>
        <authorList>
            <consortium name="The Broad Institute Genomics Platform"/>
            <person name="Ma L.-J."/>
            <person name="Corby-Kistler H."/>
            <person name="Broz K."/>
            <person name="Gale L.R."/>
            <person name="Jonkers W."/>
            <person name="O'Donnell K."/>
            <person name="Ploetz R."/>
            <person name="Steinberg C."/>
            <person name="Schwartz D.C."/>
            <person name="VanEtten H."/>
            <person name="Zhou S."/>
            <person name="Young S.K."/>
            <person name="Zeng Q."/>
            <person name="Gargeya S."/>
            <person name="Fitzgerald M."/>
            <person name="Abouelleil A."/>
            <person name="Alvarado L."/>
            <person name="Chapman S.B."/>
            <person name="Gainer-Dewar J."/>
            <person name="Goldberg J."/>
            <person name="Griggs A."/>
            <person name="Gujja S."/>
            <person name="Hansen M."/>
            <person name="Howarth C."/>
            <person name="Imamovic A."/>
            <person name="Ireland A."/>
            <person name="Larimer J."/>
            <person name="McCowan C."/>
            <person name="Murphy C."/>
            <person name="Pearson M."/>
            <person name="Poon T.W."/>
            <person name="Priest M."/>
            <person name="Roberts A."/>
            <person name="Saif S."/>
            <person name="Shea T."/>
            <person name="Sykes S."/>
            <person name="Wortman J."/>
            <person name="Nusbaum C."/>
            <person name="Birren B."/>
        </authorList>
    </citation>
    <scope>NUCLEOTIDE SEQUENCE</scope>
    <source>
        <strain evidence="2">Fo47</strain>
    </source>
</reference>